<sequence>MDRPGRRRWMLQTTAAVGAAVVVAGVATAVTALAAPTAGAAAAGKSSPLSPAAPGKEVGVAAQPLRELGLAAIGEVDFGLVWDAGKPSSPLSFRLGKGKPVPGPPKSALNFSGESIKQNGSA</sequence>
<dbReference type="EMBL" id="CM020618">
    <property type="protein sequence ID" value="KAK1859061.1"/>
    <property type="molecule type" value="Genomic_DNA"/>
</dbReference>
<evidence type="ECO:0000313" key="1">
    <source>
        <dbReference type="EMBL" id="KAK1859061.1"/>
    </source>
</evidence>
<keyword evidence="2" id="KW-1185">Reference proteome</keyword>
<accession>A0ACC3BMT2</accession>
<dbReference type="Proteomes" id="UP000798662">
    <property type="component" value="Chromosome 1"/>
</dbReference>
<reference evidence="1" key="1">
    <citation type="submission" date="2019-11" db="EMBL/GenBank/DDBJ databases">
        <title>Nori genome reveals adaptations in red seaweeds to the harsh intertidal environment.</title>
        <authorList>
            <person name="Wang D."/>
            <person name="Mao Y."/>
        </authorList>
    </citation>
    <scope>NUCLEOTIDE SEQUENCE</scope>
    <source>
        <tissue evidence="1">Gametophyte</tissue>
    </source>
</reference>
<protein>
    <submittedName>
        <fullName evidence="1">Uncharacterized protein</fullName>
    </submittedName>
</protein>
<gene>
    <name evidence="1" type="ORF">I4F81_001659</name>
</gene>
<organism evidence="1 2">
    <name type="scientific">Pyropia yezoensis</name>
    <name type="common">Susabi-nori</name>
    <name type="synonym">Porphyra yezoensis</name>
    <dbReference type="NCBI Taxonomy" id="2788"/>
    <lineage>
        <taxon>Eukaryota</taxon>
        <taxon>Rhodophyta</taxon>
        <taxon>Bangiophyceae</taxon>
        <taxon>Bangiales</taxon>
        <taxon>Bangiaceae</taxon>
        <taxon>Pyropia</taxon>
    </lineage>
</organism>
<name>A0ACC3BMT2_PYRYE</name>
<evidence type="ECO:0000313" key="2">
    <source>
        <dbReference type="Proteomes" id="UP000798662"/>
    </source>
</evidence>
<comment type="caution">
    <text evidence="1">The sequence shown here is derived from an EMBL/GenBank/DDBJ whole genome shotgun (WGS) entry which is preliminary data.</text>
</comment>
<proteinExistence type="predicted"/>